<dbReference type="InterPro" id="IPR002123">
    <property type="entry name" value="Plipid/glycerol_acylTrfase"/>
</dbReference>
<evidence type="ECO:0000259" key="4">
    <source>
        <dbReference type="SMART" id="SM00563"/>
    </source>
</evidence>
<dbReference type="PANTHER" id="PTHR10434:SF55">
    <property type="entry name" value="POSSIBLE ACYLTRANSFERASE"/>
    <property type="match status" value="1"/>
</dbReference>
<dbReference type="RefSeq" id="WP_310912120.1">
    <property type="nucleotide sequence ID" value="NZ_JAVLVT010000003.1"/>
</dbReference>
<feature type="domain" description="Phospholipid/glycerol acyltransferase" evidence="4">
    <location>
        <begin position="31"/>
        <end position="151"/>
    </location>
</feature>
<dbReference type="Proteomes" id="UP001250214">
    <property type="component" value="Unassembled WGS sequence"/>
</dbReference>
<dbReference type="SUPFAM" id="SSF69593">
    <property type="entry name" value="Glycerol-3-phosphate (1)-acyltransferase"/>
    <property type="match status" value="1"/>
</dbReference>
<organism evidence="5 6">
    <name type="scientific">Lipingzhangella rawalii</name>
    <dbReference type="NCBI Taxonomy" id="2055835"/>
    <lineage>
        <taxon>Bacteria</taxon>
        <taxon>Bacillati</taxon>
        <taxon>Actinomycetota</taxon>
        <taxon>Actinomycetes</taxon>
        <taxon>Streptosporangiales</taxon>
        <taxon>Nocardiopsidaceae</taxon>
        <taxon>Lipingzhangella</taxon>
    </lineage>
</organism>
<evidence type="ECO:0000256" key="2">
    <source>
        <dbReference type="ARBA" id="ARBA00023315"/>
    </source>
</evidence>
<dbReference type="PANTHER" id="PTHR10434">
    <property type="entry name" value="1-ACYL-SN-GLYCEROL-3-PHOSPHATE ACYLTRANSFERASE"/>
    <property type="match status" value="1"/>
</dbReference>
<dbReference type="EMBL" id="JAVLVT010000003">
    <property type="protein sequence ID" value="MDS1270453.1"/>
    <property type="molecule type" value="Genomic_DNA"/>
</dbReference>
<reference evidence="6" key="1">
    <citation type="submission" date="2023-07" db="EMBL/GenBank/DDBJ databases">
        <title>Novel species in the genus Lipingzhangella isolated from Sambhar Salt Lake.</title>
        <authorList>
            <person name="Jiya N."/>
            <person name="Kajale S."/>
            <person name="Sharma A."/>
        </authorList>
    </citation>
    <scope>NUCLEOTIDE SEQUENCE [LARGE SCALE GENOMIC DNA]</scope>
    <source>
        <strain evidence="6">LS1_29</strain>
    </source>
</reference>
<keyword evidence="6" id="KW-1185">Reference proteome</keyword>
<gene>
    <name evidence="5" type="ORF">RIF23_09115</name>
</gene>
<keyword evidence="2 5" id="KW-0012">Acyltransferase</keyword>
<dbReference type="Pfam" id="PF01553">
    <property type="entry name" value="Acyltransferase"/>
    <property type="match status" value="1"/>
</dbReference>
<evidence type="ECO:0000313" key="6">
    <source>
        <dbReference type="Proteomes" id="UP001250214"/>
    </source>
</evidence>
<dbReference type="CDD" id="cd07989">
    <property type="entry name" value="LPLAT_AGPAT-like"/>
    <property type="match status" value="1"/>
</dbReference>
<feature type="region of interest" description="Disordered" evidence="3">
    <location>
        <begin position="208"/>
        <end position="282"/>
    </location>
</feature>
<name>A0ABU2H585_9ACTN</name>
<evidence type="ECO:0000256" key="3">
    <source>
        <dbReference type="SAM" id="MobiDB-lite"/>
    </source>
</evidence>
<dbReference type="GO" id="GO:0016746">
    <property type="term" value="F:acyltransferase activity"/>
    <property type="evidence" value="ECO:0007669"/>
    <property type="project" value="UniProtKB-KW"/>
</dbReference>
<feature type="compositionally biased region" description="Basic and acidic residues" evidence="3">
    <location>
        <begin position="273"/>
        <end position="282"/>
    </location>
</feature>
<protein>
    <submittedName>
        <fullName evidence="5">Lysophospholipid acyltransferase family protein</fullName>
    </submittedName>
</protein>
<dbReference type="SMART" id="SM00563">
    <property type="entry name" value="PlsC"/>
    <property type="match status" value="1"/>
</dbReference>
<keyword evidence="1" id="KW-0808">Transferase</keyword>
<comment type="caution">
    <text evidence="5">The sequence shown here is derived from an EMBL/GenBank/DDBJ whole genome shotgun (WGS) entry which is preliminary data.</text>
</comment>
<sequence length="282" mass="30443">MLTVAIVRPTMATLTRKQWRGQENIPRSGGMILAANHLSMTDPLTISHYLYVGGGRWPTFMAKDGVFRIPVLGRAIRALGQIPVYRGRNDAGVALVEAEKALREDEAAVIVYPEGTCTRDPDLWPMVAKTGVARLALRCGVPVVPLAHWGEQHILPYGTKRLRLLPRKKVQLVAGPPVDLSAYADQPLTSATLEAATAEVMRAITELQAGIRGEEPPAVPYDPAEARRQRFAGADTQQLGSEQPLGEEQTSEPEQGEKPESASAADTPSASGREPDTGDGRV</sequence>
<accession>A0ABU2H585</accession>
<evidence type="ECO:0000256" key="1">
    <source>
        <dbReference type="ARBA" id="ARBA00022679"/>
    </source>
</evidence>
<evidence type="ECO:0000313" key="5">
    <source>
        <dbReference type="EMBL" id="MDS1270453.1"/>
    </source>
</evidence>
<proteinExistence type="predicted"/>